<comment type="similarity">
    <text evidence="4">Belongs to the class V-like SAM-binding methyltransferase superfamily. Histone-lysine methyltransferase family. SETD6 subfamily.</text>
</comment>
<feature type="region of interest" description="Disordered" evidence="5">
    <location>
        <begin position="458"/>
        <end position="486"/>
    </location>
</feature>
<protein>
    <recommendedName>
        <fullName evidence="4">Ribosomal lysine N-methyltransferase 4</fullName>
        <ecNumber evidence="4">2.1.1.-</ecNumber>
    </recommendedName>
</protein>
<comment type="subcellular location">
    <subcellularLocation>
        <location evidence="4">Nucleus</location>
    </subcellularLocation>
</comment>
<feature type="domain" description="SET" evidence="6">
    <location>
        <begin position="34"/>
        <end position="277"/>
    </location>
</feature>
<dbReference type="Pfam" id="PF00856">
    <property type="entry name" value="SET"/>
    <property type="match status" value="1"/>
</dbReference>
<evidence type="ECO:0000256" key="3">
    <source>
        <dbReference type="ARBA" id="ARBA00022691"/>
    </source>
</evidence>
<feature type="compositionally biased region" description="Acidic residues" evidence="5">
    <location>
        <begin position="209"/>
        <end position="227"/>
    </location>
</feature>
<feature type="region of interest" description="Disordered" evidence="5">
    <location>
        <begin position="209"/>
        <end position="228"/>
    </location>
</feature>
<reference evidence="8" key="1">
    <citation type="submission" date="2017-12" db="EMBL/GenBank/DDBJ databases">
        <authorList>
            <consortium name="DOE Joint Genome Institute"/>
            <person name="Mondo S.J."/>
            <person name="Kjaerbolling I."/>
            <person name="Vesth T.C."/>
            <person name="Frisvad J.C."/>
            <person name="Nybo J.L."/>
            <person name="Theobald S."/>
            <person name="Kuo A."/>
            <person name="Bowyer P."/>
            <person name="Matsuda Y."/>
            <person name="Lyhne E.K."/>
            <person name="Kogle M.E."/>
            <person name="Clum A."/>
            <person name="Lipzen A."/>
            <person name="Salamov A."/>
            <person name="Ngan C.Y."/>
            <person name="Daum C."/>
            <person name="Chiniquy J."/>
            <person name="Barry K."/>
            <person name="LaButti K."/>
            <person name="Haridas S."/>
            <person name="Simmons B.A."/>
            <person name="Magnuson J.K."/>
            <person name="Mortensen U.H."/>
            <person name="Larsen T.O."/>
            <person name="Grigoriev I.V."/>
            <person name="Baker S.E."/>
            <person name="Andersen M.R."/>
            <person name="Nordberg H.P."/>
            <person name="Cantor M.N."/>
            <person name="Hua S.X."/>
        </authorList>
    </citation>
    <scope>NUCLEOTIDE SEQUENCE [LARGE SCALE GENOMIC DNA]</scope>
    <source>
        <strain evidence="8">IBT 19404</strain>
    </source>
</reference>
<dbReference type="GO" id="GO:0032259">
    <property type="term" value="P:methylation"/>
    <property type="evidence" value="ECO:0007669"/>
    <property type="project" value="UniProtKB-KW"/>
</dbReference>
<keyword evidence="3 4" id="KW-0949">S-adenosyl-L-methionine</keyword>
<dbReference type="OrthoDB" id="341421at2759"/>
<evidence type="ECO:0000256" key="5">
    <source>
        <dbReference type="SAM" id="MobiDB-lite"/>
    </source>
</evidence>
<dbReference type="InterPro" id="IPR001214">
    <property type="entry name" value="SET_dom"/>
</dbReference>
<dbReference type="InterPro" id="IPR015353">
    <property type="entry name" value="Rubisco_LSMT_subst-bd"/>
</dbReference>
<dbReference type="EC" id="2.1.1.-" evidence="4"/>
<name>A0A2J5I110_9EURO</name>
<keyword evidence="8" id="KW-1185">Reference proteome</keyword>
<evidence type="ECO:0000256" key="4">
    <source>
        <dbReference type="PIRNR" id="PIRNR011771"/>
    </source>
</evidence>
<dbReference type="SUPFAM" id="SSF82199">
    <property type="entry name" value="SET domain"/>
    <property type="match status" value="1"/>
</dbReference>
<accession>A0A2J5I110</accession>
<dbReference type="PROSITE" id="PS50280">
    <property type="entry name" value="SET"/>
    <property type="match status" value="1"/>
</dbReference>
<dbReference type="PANTHER" id="PTHR13271:SF34">
    <property type="entry name" value="N-LYSINE METHYLTRANSFERASE SETD6"/>
    <property type="match status" value="1"/>
</dbReference>
<keyword evidence="2 4" id="KW-0808">Transferase</keyword>
<dbReference type="GO" id="GO:0016279">
    <property type="term" value="F:protein-lysine N-methyltransferase activity"/>
    <property type="evidence" value="ECO:0007669"/>
    <property type="project" value="UniProtKB-UniRule"/>
</dbReference>
<dbReference type="SUPFAM" id="SSF81822">
    <property type="entry name" value="RuBisCo LSMT C-terminal, substrate-binding domain"/>
    <property type="match status" value="1"/>
</dbReference>
<dbReference type="AlphaFoldDB" id="A0A2J5I110"/>
<sequence>MSPTMHSPSHEDFQRQTDDFMTWLAGRSGVKINPKIRVQDLRSQAAGRGVVAQSDIADGEELFTIPSESVLSARTSGLKDLLSHNLDEFGPWLSLILVMIYEYLRGEQSAWKPYFTVLPQNFDTLMFWSPSELQELQGSAIVGKIGKQSAEEMILETIAPVIRENPTLFPPVDGLASFDGEAGTQALLNIAHTMGSIIMAYAFDIENPEDEDEQDAEDGYVTDEEEGQASKGMVPLADMLNADADRNNARLFQEDGSLIMKAIKPIKQGDEIFNDYGELPRVDLLRRYGYVTDNYAPYDVAELSLKHICQAAGLENADVESQPRLQFLEEMDVLDDGYVIPRISKDDSLTDILPVELVLLLKTLTLPSDQFEKHQSKSKLPKPSLDQDESAVLARTIQLESAQYGTTIEQDQEILSRLIQFEASSPLDQSSRRHKMAVQVRIGEKEILQSLFSLLGSSTDGKGSSASKRTAADDSDQSRKSKVQKT</sequence>
<dbReference type="PANTHER" id="PTHR13271">
    <property type="entry name" value="UNCHARACTERIZED PUTATIVE METHYLTRANSFERASE"/>
    <property type="match status" value="1"/>
</dbReference>
<evidence type="ECO:0000256" key="1">
    <source>
        <dbReference type="ARBA" id="ARBA00022603"/>
    </source>
</evidence>
<proteinExistence type="inferred from homology"/>
<evidence type="ECO:0000256" key="2">
    <source>
        <dbReference type="ARBA" id="ARBA00022679"/>
    </source>
</evidence>
<dbReference type="EMBL" id="KZ559518">
    <property type="protein sequence ID" value="PLN83490.1"/>
    <property type="molecule type" value="Genomic_DNA"/>
</dbReference>
<gene>
    <name evidence="7" type="ORF">BDW42DRAFT_63575</name>
</gene>
<dbReference type="Gene3D" id="3.90.1420.10">
    <property type="entry name" value="Rubisco LSMT, substrate-binding domain"/>
    <property type="match status" value="1"/>
</dbReference>
<comment type="function">
    <text evidence="4">S-adenosyl-L-methionine-dependent protein-lysine N-methyltransferase that monomethylates 60S ribosomal protein L42.</text>
</comment>
<evidence type="ECO:0000313" key="7">
    <source>
        <dbReference type="EMBL" id="PLN83490.1"/>
    </source>
</evidence>
<keyword evidence="1 4" id="KW-0489">Methyltransferase</keyword>
<dbReference type="Proteomes" id="UP000235023">
    <property type="component" value="Unassembled WGS sequence"/>
</dbReference>
<keyword evidence="4" id="KW-0539">Nucleus</keyword>
<evidence type="ECO:0000259" key="6">
    <source>
        <dbReference type="PROSITE" id="PS50280"/>
    </source>
</evidence>
<dbReference type="InterPro" id="IPR046341">
    <property type="entry name" value="SET_dom_sf"/>
</dbReference>
<dbReference type="Gene3D" id="3.90.1410.10">
    <property type="entry name" value="set domain protein methyltransferase, domain 1"/>
    <property type="match status" value="1"/>
</dbReference>
<dbReference type="InterPro" id="IPR036464">
    <property type="entry name" value="Rubisco_LSMT_subst-bd_sf"/>
</dbReference>
<feature type="compositionally biased region" description="Polar residues" evidence="5">
    <location>
        <begin position="458"/>
        <end position="468"/>
    </location>
</feature>
<dbReference type="GO" id="GO:0005634">
    <property type="term" value="C:nucleus"/>
    <property type="evidence" value="ECO:0007669"/>
    <property type="project" value="UniProtKB-SubCell"/>
</dbReference>
<feature type="compositionally biased region" description="Basic and acidic residues" evidence="5">
    <location>
        <begin position="470"/>
        <end position="479"/>
    </location>
</feature>
<evidence type="ECO:0000313" key="8">
    <source>
        <dbReference type="Proteomes" id="UP000235023"/>
    </source>
</evidence>
<dbReference type="InterPro" id="IPR011383">
    <property type="entry name" value="N-lys_methylase_SETD6"/>
</dbReference>
<dbReference type="PIRSF" id="PIRSF011771">
    <property type="entry name" value="RMS1_SET"/>
    <property type="match status" value="1"/>
</dbReference>
<dbReference type="InterPro" id="IPR050600">
    <property type="entry name" value="SETD3_SETD6_MTase"/>
</dbReference>
<dbReference type="FunFam" id="3.90.1410.10:FF:000007">
    <property type="entry name" value="Ribosomal lysine N-methyltransferase 4"/>
    <property type="match status" value="1"/>
</dbReference>
<dbReference type="Pfam" id="PF09273">
    <property type="entry name" value="Rubis-subs-bind"/>
    <property type="match status" value="1"/>
</dbReference>
<organism evidence="7 8">
    <name type="scientific">Aspergillus taichungensis</name>
    <dbReference type="NCBI Taxonomy" id="482145"/>
    <lineage>
        <taxon>Eukaryota</taxon>
        <taxon>Fungi</taxon>
        <taxon>Dikarya</taxon>
        <taxon>Ascomycota</taxon>
        <taxon>Pezizomycotina</taxon>
        <taxon>Eurotiomycetes</taxon>
        <taxon>Eurotiomycetidae</taxon>
        <taxon>Eurotiales</taxon>
        <taxon>Aspergillaceae</taxon>
        <taxon>Aspergillus</taxon>
        <taxon>Aspergillus subgen. Circumdati</taxon>
    </lineage>
</organism>